<dbReference type="RefSeq" id="WP_184953165.1">
    <property type="nucleotide sequence ID" value="NZ_BOMC01000035.1"/>
</dbReference>
<gene>
    <name evidence="1" type="ORF">BKA14_004869</name>
</gene>
<comment type="caution">
    <text evidence="1">The sequence shown here is derived from an EMBL/GenBank/DDBJ whole genome shotgun (WGS) entry which is preliminary data.</text>
</comment>
<dbReference type="EMBL" id="JACHMF010000001">
    <property type="protein sequence ID" value="MBB4694721.1"/>
    <property type="molecule type" value="Genomic_DNA"/>
</dbReference>
<sequence>MRLVTDLFDPEPVRWGLRGDPWVWRAMCEQLTGLALPPSVGEVERLLIATFDRVVKCDLATETAPWVFREEFARGSGMSDGSVHLEMWRSELLPTLVDRARSRLDG</sequence>
<dbReference type="AlphaFoldDB" id="A0A7W7G5A4"/>
<organism evidence="1 2">
    <name type="scientific">Paractinoplanes abujensis</name>
    <dbReference type="NCBI Taxonomy" id="882441"/>
    <lineage>
        <taxon>Bacteria</taxon>
        <taxon>Bacillati</taxon>
        <taxon>Actinomycetota</taxon>
        <taxon>Actinomycetes</taxon>
        <taxon>Micromonosporales</taxon>
        <taxon>Micromonosporaceae</taxon>
        <taxon>Paractinoplanes</taxon>
    </lineage>
</organism>
<keyword evidence="2" id="KW-1185">Reference proteome</keyword>
<evidence type="ECO:0000313" key="2">
    <source>
        <dbReference type="Proteomes" id="UP000542742"/>
    </source>
</evidence>
<dbReference type="Proteomes" id="UP000542742">
    <property type="component" value="Unassembled WGS sequence"/>
</dbReference>
<protein>
    <submittedName>
        <fullName evidence="1">Uncharacterized protein</fullName>
    </submittedName>
</protein>
<proteinExistence type="predicted"/>
<name>A0A7W7G5A4_9ACTN</name>
<reference evidence="1 2" key="1">
    <citation type="submission" date="2020-08" db="EMBL/GenBank/DDBJ databases">
        <title>Sequencing the genomes of 1000 actinobacteria strains.</title>
        <authorList>
            <person name="Klenk H.-P."/>
        </authorList>
    </citation>
    <scope>NUCLEOTIDE SEQUENCE [LARGE SCALE GENOMIC DNA]</scope>
    <source>
        <strain evidence="1 2">DSM 45518</strain>
    </source>
</reference>
<accession>A0A7W7G5A4</accession>
<evidence type="ECO:0000313" key="1">
    <source>
        <dbReference type="EMBL" id="MBB4694721.1"/>
    </source>
</evidence>